<keyword evidence="2" id="KW-1185">Reference proteome</keyword>
<name>M5RJU7_9BACT</name>
<dbReference type="Proteomes" id="UP000011991">
    <property type="component" value="Unassembled WGS sequence"/>
</dbReference>
<evidence type="ECO:0000313" key="2">
    <source>
        <dbReference type="Proteomes" id="UP000011991"/>
    </source>
</evidence>
<proteinExistence type="predicted"/>
<gene>
    <name evidence="1" type="ORF">RMSM_03605</name>
</gene>
<evidence type="ECO:0000313" key="1">
    <source>
        <dbReference type="EMBL" id="EMI19461.1"/>
    </source>
</evidence>
<dbReference type="AlphaFoldDB" id="M5RJU7"/>
<sequence length="57" mass="6278">MSQTGRSAINRTVMTIQTAIGLRNGIVSDTAATEPRLWRYRRFGMAGGTAFFVQRAS</sequence>
<comment type="caution">
    <text evidence="1">The sequence shown here is derived from an EMBL/GenBank/DDBJ whole genome shotgun (WGS) entry which is preliminary data.</text>
</comment>
<protein>
    <submittedName>
        <fullName evidence="1">Uncharacterized protein</fullName>
    </submittedName>
</protein>
<accession>M5RJU7</accession>
<reference evidence="1 2" key="1">
    <citation type="journal article" date="2013" name="Mar. Genomics">
        <title>Expression of sulfatases in Rhodopirellula baltica and the diversity of sulfatases in the genus Rhodopirellula.</title>
        <authorList>
            <person name="Wegner C.E."/>
            <person name="Richter-Heitmann T."/>
            <person name="Klindworth A."/>
            <person name="Klockow C."/>
            <person name="Richter M."/>
            <person name="Achstetter T."/>
            <person name="Glockner F.O."/>
            <person name="Harder J."/>
        </authorList>
    </citation>
    <scope>NUCLEOTIDE SEQUENCE [LARGE SCALE GENOMIC DNA]</scope>
    <source>
        <strain evidence="1 2">SM1</strain>
    </source>
</reference>
<dbReference type="EMBL" id="ANOG01000518">
    <property type="protein sequence ID" value="EMI19461.1"/>
    <property type="molecule type" value="Genomic_DNA"/>
</dbReference>
<organism evidence="1 2">
    <name type="scientific">Rhodopirellula maiorica SM1</name>
    <dbReference type="NCBI Taxonomy" id="1265738"/>
    <lineage>
        <taxon>Bacteria</taxon>
        <taxon>Pseudomonadati</taxon>
        <taxon>Planctomycetota</taxon>
        <taxon>Planctomycetia</taxon>
        <taxon>Pirellulales</taxon>
        <taxon>Pirellulaceae</taxon>
        <taxon>Novipirellula</taxon>
    </lineage>
</organism>